<dbReference type="AlphaFoldDB" id="A0AAD9XNE0"/>
<dbReference type="PANTHER" id="PTHR47074">
    <property type="entry name" value="BNAC02G40300D PROTEIN"/>
    <property type="match status" value="1"/>
</dbReference>
<dbReference type="InterPro" id="IPR036397">
    <property type="entry name" value="RNaseH_sf"/>
</dbReference>
<evidence type="ECO:0000259" key="1">
    <source>
        <dbReference type="Pfam" id="PF13456"/>
    </source>
</evidence>
<dbReference type="InterPro" id="IPR002156">
    <property type="entry name" value="RNaseH_domain"/>
</dbReference>
<dbReference type="GO" id="GO:0003676">
    <property type="term" value="F:nucleic acid binding"/>
    <property type="evidence" value="ECO:0007669"/>
    <property type="project" value="InterPro"/>
</dbReference>
<evidence type="ECO:0000313" key="3">
    <source>
        <dbReference type="Proteomes" id="UP001280121"/>
    </source>
</evidence>
<dbReference type="Proteomes" id="UP001280121">
    <property type="component" value="Unassembled WGS sequence"/>
</dbReference>
<dbReference type="Pfam" id="PF13456">
    <property type="entry name" value="RVT_3"/>
    <property type="match status" value="1"/>
</dbReference>
<organism evidence="2 3">
    <name type="scientific">Dipteronia dyeriana</name>
    <dbReference type="NCBI Taxonomy" id="168575"/>
    <lineage>
        <taxon>Eukaryota</taxon>
        <taxon>Viridiplantae</taxon>
        <taxon>Streptophyta</taxon>
        <taxon>Embryophyta</taxon>
        <taxon>Tracheophyta</taxon>
        <taxon>Spermatophyta</taxon>
        <taxon>Magnoliopsida</taxon>
        <taxon>eudicotyledons</taxon>
        <taxon>Gunneridae</taxon>
        <taxon>Pentapetalae</taxon>
        <taxon>rosids</taxon>
        <taxon>malvids</taxon>
        <taxon>Sapindales</taxon>
        <taxon>Sapindaceae</taxon>
        <taxon>Hippocastanoideae</taxon>
        <taxon>Acereae</taxon>
        <taxon>Dipteronia</taxon>
    </lineage>
</organism>
<dbReference type="CDD" id="cd06222">
    <property type="entry name" value="RNase_H_like"/>
    <property type="match status" value="1"/>
</dbReference>
<dbReference type="GO" id="GO:0004523">
    <property type="term" value="F:RNA-DNA hybrid ribonuclease activity"/>
    <property type="evidence" value="ECO:0007669"/>
    <property type="project" value="InterPro"/>
</dbReference>
<reference evidence="2" key="1">
    <citation type="journal article" date="2023" name="Plant J.">
        <title>Genome sequences and population genomics provide insights into the demographic history, inbreeding, and mutation load of two 'living fossil' tree species of Dipteronia.</title>
        <authorList>
            <person name="Feng Y."/>
            <person name="Comes H.P."/>
            <person name="Chen J."/>
            <person name="Zhu S."/>
            <person name="Lu R."/>
            <person name="Zhang X."/>
            <person name="Li P."/>
            <person name="Qiu J."/>
            <person name="Olsen K.M."/>
            <person name="Qiu Y."/>
        </authorList>
    </citation>
    <scope>NUCLEOTIDE SEQUENCE</scope>
    <source>
        <strain evidence="2">KIB01</strain>
    </source>
</reference>
<proteinExistence type="predicted"/>
<dbReference type="Gene3D" id="3.30.420.10">
    <property type="entry name" value="Ribonuclease H-like superfamily/Ribonuclease H"/>
    <property type="match status" value="1"/>
</dbReference>
<accession>A0AAD9XNE0</accession>
<name>A0AAD9XNE0_9ROSI</name>
<dbReference type="InterPro" id="IPR044730">
    <property type="entry name" value="RNase_H-like_dom_plant"/>
</dbReference>
<comment type="caution">
    <text evidence="2">The sequence shown here is derived from an EMBL/GenBank/DDBJ whole genome shotgun (WGS) entry which is preliminary data.</text>
</comment>
<dbReference type="InterPro" id="IPR052929">
    <property type="entry name" value="RNase_H-like_EbsB-rel"/>
</dbReference>
<protein>
    <recommendedName>
        <fullName evidence="1">RNase H type-1 domain-containing protein</fullName>
    </recommendedName>
</protein>
<gene>
    <name evidence="2" type="ORF">Ddye_000622</name>
</gene>
<sequence length="319" mass="36088">MKRDIVHKQVELCAATTQGSIGDWERIMKIENELDWRQRSREVWLKNGDKNTKYFHPCQKDMERVTCHVQHCLDTTKSAFLDSKFLADECQVVQEEMQLLCLVVRRIWYRHNMFFHNYGFLLLDGVLSWVTAYGKEYSSADEPEVRGDGSNIHKIEKWIPPSSGGYKVNTDFVLDAQEGHNGVGIIIRNDFGDVMASSAHRVMGAFSVPLAEVVVILKGMQFACDSGLNPCIFESDVWGVVDIINSRVPPLSEIGLVISDILRLLDGPFNLHVTFDPRFMNKAAHGPAKLGLKIANNLFLMEECPLCLDSTVMGNRPQL</sequence>
<keyword evidence="3" id="KW-1185">Reference proteome</keyword>
<feature type="domain" description="RNase H type-1" evidence="1">
    <location>
        <begin position="171"/>
        <end position="289"/>
    </location>
</feature>
<evidence type="ECO:0000313" key="2">
    <source>
        <dbReference type="EMBL" id="KAK2662048.1"/>
    </source>
</evidence>
<dbReference type="PANTHER" id="PTHR47074:SF11">
    <property type="entry name" value="REVERSE TRANSCRIPTASE-LIKE PROTEIN"/>
    <property type="match status" value="1"/>
</dbReference>
<dbReference type="EMBL" id="JANJYI010000001">
    <property type="protein sequence ID" value="KAK2662048.1"/>
    <property type="molecule type" value="Genomic_DNA"/>
</dbReference>